<name>A0ABP0F8Z9_CLALP</name>
<keyword evidence="2" id="KW-1185">Reference proteome</keyword>
<reference evidence="1 2" key="1">
    <citation type="submission" date="2024-02" db="EMBL/GenBank/DDBJ databases">
        <authorList>
            <person name="Daric V."/>
            <person name="Darras S."/>
        </authorList>
    </citation>
    <scope>NUCLEOTIDE SEQUENCE [LARGE SCALE GENOMIC DNA]</scope>
</reference>
<evidence type="ECO:0000313" key="2">
    <source>
        <dbReference type="Proteomes" id="UP001642483"/>
    </source>
</evidence>
<accession>A0ABP0F8Z9</accession>
<comment type="caution">
    <text evidence="1">The sequence shown here is derived from an EMBL/GenBank/DDBJ whole genome shotgun (WGS) entry which is preliminary data.</text>
</comment>
<sequence>MKSCLRYGSHSYSDDILDQLFTASQELMDAQEKNKCIKIEIDDDADSGYRSRSEDAEGNCLLSPECKTVTQSETSVTQFNIASLERNLPSVFEDIPEPVSFSNFSADHEKRVDDEFLPLMTNTSVSDDFISSIVEDDDWISSLFS</sequence>
<evidence type="ECO:0000313" key="1">
    <source>
        <dbReference type="EMBL" id="CAK8676194.1"/>
    </source>
</evidence>
<proteinExistence type="predicted"/>
<protein>
    <submittedName>
        <fullName evidence="1">Uncharacterized protein</fullName>
    </submittedName>
</protein>
<dbReference type="Proteomes" id="UP001642483">
    <property type="component" value="Unassembled WGS sequence"/>
</dbReference>
<dbReference type="EMBL" id="CAWYQH010000024">
    <property type="protein sequence ID" value="CAK8676194.1"/>
    <property type="molecule type" value="Genomic_DNA"/>
</dbReference>
<organism evidence="1 2">
    <name type="scientific">Clavelina lepadiformis</name>
    <name type="common">Light-bulb sea squirt</name>
    <name type="synonym">Ascidia lepadiformis</name>
    <dbReference type="NCBI Taxonomy" id="159417"/>
    <lineage>
        <taxon>Eukaryota</taxon>
        <taxon>Metazoa</taxon>
        <taxon>Chordata</taxon>
        <taxon>Tunicata</taxon>
        <taxon>Ascidiacea</taxon>
        <taxon>Aplousobranchia</taxon>
        <taxon>Clavelinidae</taxon>
        <taxon>Clavelina</taxon>
    </lineage>
</organism>
<gene>
    <name evidence="1" type="ORF">CVLEPA_LOCUS5672</name>
</gene>